<dbReference type="GO" id="GO:0005886">
    <property type="term" value="C:plasma membrane"/>
    <property type="evidence" value="ECO:0007669"/>
    <property type="project" value="UniProtKB-SubCell"/>
</dbReference>
<keyword evidence="4 8" id="KW-0812">Transmembrane</keyword>
<name>A0A1Q8CPH4_9PSEU</name>
<feature type="transmembrane region" description="Helical" evidence="8">
    <location>
        <begin position="191"/>
        <end position="211"/>
    </location>
</feature>
<dbReference type="PROSITE" id="PS50156">
    <property type="entry name" value="SSD"/>
    <property type="match status" value="1"/>
</dbReference>
<evidence type="ECO:0000256" key="7">
    <source>
        <dbReference type="SAM" id="MobiDB-lite"/>
    </source>
</evidence>
<feature type="region of interest" description="Disordered" evidence="7">
    <location>
        <begin position="347"/>
        <end position="366"/>
    </location>
</feature>
<accession>A0A1Q8CPH4</accession>
<comment type="similarity">
    <text evidence="2">Belongs to the resistance-nodulation-cell division (RND) (TC 2.A.6) family. MmpL subfamily.</text>
</comment>
<protein>
    <submittedName>
        <fullName evidence="10">Transporter</fullName>
    </submittedName>
</protein>
<keyword evidence="3" id="KW-1003">Cell membrane</keyword>
<reference evidence="10 11" key="1">
    <citation type="submission" date="2016-12" db="EMBL/GenBank/DDBJ databases">
        <title>The draft genome sequence of Actinophytocola sp. 11-183.</title>
        <authorList>
            <person name="Wang W."/>
            <person name="Yuan L."/>
        </authorList>
    </citation>
    <scope>NUCLEOTIDE SEQUENCE [LARGE SCALE GENOMIC DNA]</scope>
    <source>
        <strain evidence="10 11">11-183</strain>
    </source>
</reference>
<feature type="transmembrane region" description="Helical" evidence="8">
    <location>
        <begin position="284"/>
        <end position="311"/>
    </location>
</feature>
<keyword evidence="6 8" id="KW-0472">Membrane</keyword>
<dbReference type="InterPro" id="IPR004869">
    <property type="entry name" value="MMPL_dom"/>
</dbReference>
<keyword evidence="5 8" id="KW-1133">Transmembrane helix</keyword>
<dbReference type="PANTHER" id="PTHR33406">
    <property type="entry name" value="MEMBRANE PROTEIN MJ1562-RELATED"/>
    <property type="match status" value="1"/>
</dbReference>
<evidence type="ECO:0000256" key="8">
    <source>
        <dbReference type="SAM" id="Phobius"/>
    </source>
</evidence>
<dbReference type="PANTHER" id="PTHR33406:SF11">
    <property type="entry name" value="MEMBRANE PROTEIN SCO6666-RELATED"/>
    <property type="match status" value="1"/>
</dbReference>
<evidence type="ECO:0000256" key="2">
    <source>
        <dbReference type="ARBA" id="ARBA00010157"/>
    </source>
</evidence>
<feature type="non-terminal residue" evidence="10">
    <location>
        <position position="366"/>
    </location>
</feature>
<dbReference type="EMBL" id="MSIE01000031">
    <property type="protein sequence ID" value="OLF16269.1"/>
    <property type="molecule type" value="Genomic_DNA"/>
</dbReference>
<dbReference type="STRING" id="1912961.BU204_18060"/>
<dbReference type="SUPFAM" id="SSF82866">
    <property type="entry name" value="Multidrug efflux transporter AcrB transmembrane domain"/>
    <property type="match status" value="1"/>
</dbReference>
<evidence type="ECO:0000256" key="6">
    <source>
        <dbReference type="ARBA" id="ARBA00023136"/>
    </source>
</evidence>
<evidence type="ECO:0000259" key="9">
    <source>
        <dbReference type="PROSITE" id="PS50156"/>
    </source>
</evidence>
<organism evidence="10 11">
    <name type="scientific">Actinophytocola xanthii</name>
    <dbReference type="NCBI Taxonomy" id="1912961"/>
    <lineage>
        <taxon>Bacteria</taxon>
        <taxon>Bacillati</taxon>
        <taxon>Actinomycetota</taxon>
        <taxon>Actinomycetes</taxon>
        <taxon>Pseudonocardiales</taxon>
        <taxon>Pseudonocardiaceae</taxon>
    </lineage>
</organism>
<feature type="transmembrane region" description="Helical" evidence="8">
    <location>
        <begin position="244"/>
        <end position="263"/>
    </location>
</feature>
<evidence type="ECO:0000313" key="11">
    <source>
        <dbReference type="Proteomes" id="UP000185596"/>
    </source>
</evidence>
<comment type="caution">
    <text evidence="10">The sequence shown here is derived from an EMBL/GenBank/DDBJ whole genome shotgun (WGS) entry which is preliminary data.</text>
</comment>
<evidence type="ECO:0000256" key="4">
    <source>
        <dbReference type="ARBA" id="ARBA00022692"/>
    </source>
</evidence>
<feature type="compositionally biased region" description="Basic and acidic residues" evidence="7">
    <location>
        <begin position="354"/>
        <end position="366"/>
    </location>
</feature>
<dbReference type="Pfam" id="PF03176">
    <property type="entry name" value="MMPL"/>
    <property type="match status" value="1"/>
</dbReference>
<evidence type="ECO:0000256" key="5">
    <source>
        <dbReference type="ARBA" id="ARBA00022989"/>
    </source>
</evidence>
<proteinExistence type="inferred from homology"/>
<feature type="transmembrane region" description="Helical" evidence="8">
    <location>
        <begin position="317"/>
        <end position="342"/>
    </location>
</feature>
<dbReference type="AlphaFoldDB" id="A0A1Q8CPH4"/>
<feature type="domain" description="SSD" evidence="9">
    <location>
        <begin position="192"/>
        <end position="340"/>
    </location>
</feature>
<evidence type="ECO:0000256" key="1">
    <source>
        <dbReference type="ARBA" id="ARBA00004651"/>
    </source>
</evidence>
<keyword evidence="11" id="KW-1185">Reference proteome</keyword>
<dbReference type="InterPro" id="IPR000731">
    <property type="entry name" value="SSD"/>
</dbReference>
<gene>
    <name evidence="10" type="ORF">BU204_18060</name>
</gene>
<dbReference type="Proteomes" id="UP000185596">
    <property type="component" value="Unassembled WGS sequence"/>
</dbReference>
<sequence>MLGLSDPRPREPAVMAAFLYRLGALVHRRRRTVLLVWLAVLGAAAALAATADGSYEDDFSIPGSAAQRTLDTVEQRFPAAAGASAQVVFVAPPGRRVAEFRTVVASTVAAAATAPRVAATADPFTAGTVSADGRVALATVAYREDRTRLPDGTLEALADVFDPAREAGLRVELGGPAYADGAGEGGQGSEAAGLLVALVVLAVTFGSLAAAGLPLLTALLGVAVSLAGLAAVAGVLTVPATAPPMALMLGLAVGIDYALFILARHRSQLAAGMPVAESAASATGTAGTAVVFAGLTVVIALAGLAVVGIPLLTAMGFAAAAAVLVAVLVAVTLVPAVLGLAGDRLRPRPGSRAARREAGEGRRPAG</sequence>
<dbReference type="Gene3D" id="1.20.1640.10">
    <property type="entry name" value="Multidrug efflux transporter AcrB transmembrane domain"/>
    <property type="match status" value="1"/>
</dbReference>
<comment type="subcellular location">
    <subcellularLocation>
        <location evidence="1">Cell membrane</location>
        <topology evidence="1">Multi-pass membrane protein</topology>
    </subcellularLocation>
</comment>
<dbReference type="InterPro" id="IPR050545">
    <property type="entry name" value="Mycobact_MmpL"/>
</dbReference>
<evidence type="ECO:0000313" key="10">
    <source>
        <dbReference type="EMBL" id="OLF16269.1"/>
    </source>
</evidence>
<feature type="transmembrane region" description="Helical" evidence="8">
    <location>
        <begin position="218"/>
        <end position="238"/>
    </location>
</feature>
<evidence type="ECO:0000256" key="3">
    <source>
        <dbReference type="ARBA" id="ARBA00022475"/>
    </source>
</evidence>